<organism evidence="1 2">
    <name type="scientific">Araneus ventricosus</name>
    <name type="common">Orbweaver spider</name>
    <name type="synonym">Epeira ventricosa</name>
    <dbReference type="NCBI Taxonomy" id="182803"/>
    <lineage>
        <taxon>Eukaryota</taxon>
        <taxon>Metazoa</taxon>
        <taxon>Ecdysozoa</taxon>
        <taxon>Arthropoda</taxon>
        <taxon>Chelicerata</taxon>
        <taxon>Arachnida</taxon>
        <taxon>Araneae</taxon>
        <taxon>Araneomorphae</taxon>
        <taxon>Entelegynae</taxon>
        <taxon>Araneoidea</taxon>
        <taxon>Araneidae</taxon>
        <taxon>Araneus</taxon>
    </lineage>
</organism>
<evidence type="ECO:0000313" key="1">
    <source>
        <dbReference type="EMBL" id="GBO04286.1"/>
    </source>
</evidence>
<dbReference type="Proteomes" id="UP000499080">
    <property type="component" value="Unassembled WGS sequence"/>
</dbReference>
<comment type="caution">
    <text evidence="1">The sequence shown here is derived from an EMBL/GenBank/DDBJ whole genome shotgun (WGS) entry which is preliminary data.</text>
</comment>
<keyword evidence="2" id="KW-1185">Reference proteome</keyword>
<sequence>MYRVSSTGLRNHYQEIKRQWKTGVIQRQTIDLLSQCADTGGTTSATAGVEPLLCQRLYPAELCAAQSCMKEDCCLKDSACFVPLSRTSERGLGHMERRGGIPEKWGRRYSFRMSLSIISPERFLGRIMIRRETRTP</sequence>
<protein>
    <submittedName>
        <fullName evidence="1">Uncharacterized protein</fullName>
    </submittedName>
</protein>
<name>A0A4Y2TY84_ARAVE</name>
<proteinExistence type="predicted"/>
<evidence type="ECO:0000313" key="2">
    <source>
        <dbReference type="Proteomes" id="UP000499080"/>
    </source>
</evidence>
<dbReference type="AlphaFoldDB" id="A0A4Y2TY84"/>
<accession>A0A4Y2TY84</accession>
<dbReference type="EMBL" id="BGPR01031302">
    <property type="protein sequence ID" value="GBO04286.1"/>
    <property type="molecule type" value="Genomic_DNA"/>
</dbReference>
<gene>
    <name evidence="1" type="ORF">AVEN_162774_1</name>
</gene>
<reference evidence="1 2" key="1">
    <citation type="journal article" date="2019" name="Sci. Rep.">
        <title>Orb-weaving spider Araneus ventricosus genome elucidates the spidroin gene catalogue.</title>
        <authorList>
            <person name="Kono N."/>
            <person name="Nakamura H."/>
            <person name="Ohtoshi R."/>
            <person name="Moran D.A.P."/>
            <person name="Shinohara A."/>
            <person name="Yoshida Y."/>
            <person name="Fujiwara M."/>
            <person name="Mori M."/>
            <person name="Tomita M."/>
            <person name="Arakawa K."/>
        </authorList>
    </citation>
    <scope>NUCLEOTIDE SEQUENCE [LARGE SCALE GENOMIC DNA]</scope>
</reference>